<evidence type="ECO:0008006" key="3">
    <source>
        <dbReference type="Google" id="ProtNLM"/>
    </source>
</evidence>
<protein>
    <recommendedName>
        <fullName evidence="3">DDE Tnp4 domain-containing protein</fullName>
    </recommendedName>
</protein>
<dbReference type="Proteomes" id="UP001162156">
    <property type="component" value="Unassembled WGS sequence"/>
</dbReference>
<evidence type="ECO:0000313" key="1">
    <source>
        <dbReference type="EMBL" id="KAJ8964454.1"/>
    </source>
</evidence>
<organism evidence="1 2">
    <name type="scientific">Rhamnusium bicolor</name>
    <dbReference type="NCBI Taxonomy" id="1586634"/>
    <lineage>
        <taxon>Eukaryota</taxon>
        <taxon>Metazoa</taxon>
        <taxon>Ecdysozoa</taxon>
        <taxon>Arthropoda</taxon>
        <taxon>Hexapoda</taxon>
        <taxon>Insecta</taxon>
        <taxon>Pterygota</taxon>
        <taxon>Neoptera</taxon>
        <taxon>Endopterygota</taxon>
        <taxon>Coleoptera</taxon>
        <taxon>Polyphaga</taxon>
        <taxon>Cucujiformia</taxon>
        <taxon>Chrysomeloidea</taxon>
        <taxon>Cerambycidae</taxon>
        <taxon>Lepturinae</taxon>
        <taxon>Rhagiini</taxon>
        <taxon>Rhamnusium</taxon>
    </lineage>
</organism>
<sequence>MDLPNPSRLPKNGPVLSYVLVGDEAFQLTSYMMRPYPRVKEGSLTLAKRIFNYRLCRARRGTVCLHNFIKKNEDLLPTIRRRYCHCNIVNTEDGAGQWRNDVPTESFYIISNTRSNAYKKQANVNRQQFTEYFNDEGAVSWQIEKINHPDF</sequence>
<gene>
    <name evidence="1" type="ORF">NQ314_004904</name>
</gene>
<dbReference type="EMBL" id="JANEYF010001345">
    <property type="protein sequence ID" value="KAJ8964454.1"/>
    <property type="molecule type" value="Genomic_DNA"/>
</dbReference>
<comment type="caution">
    <text evidence="1">The sequence shown here is derived from an EMBL/GenBank/DDBJ whole genome shotgun (WGS) entry which is preliminary data.</text>
</comment>
<proteinExistence type="predicted"/>
<evidence type="ECO:0000313" key="2">
    <source>
        <dbReference type="Proteomes" id="UP001162156"/>
    </source>
</evidence>
<accession>A0AAV8ZKL0</accession>
<keyword evidence="2" id="KW-1185">Reference proteome</keyword>
<reference evidence="1" key="1">
    <citation type="journal article" date="2023" name="Insect Mol. Biol.">
        <title>Genome sequencing provides insights into the evolution of gene families encoding plant cell wall-degrading enzymes in longhorned beetles.</title>
        <authorList>
            <person name="Shin N.R."/>
            <person name="Okamura Y."/>
            <person name="Kirsch R."/>
            <person name="Pauchet Y."/>
        </authorList>
    </citation>
    <scope>NUCLEOTIDE SEQUENCE</scope>
    <source>
        <strain evidence="1">RBIC_L_NR</strain>
    </source>
</reference>
<dbReference type="AlphaFoldDB" id="A0AAV8ZKL0"/>
<name>A0AAV8ZKL0_9CUCU</name>